<dbReference type="InterPro" id="IPR011063">
    <property type="entry name" value="TilS/TtcA_N"/>
</dbReference>
<comment type="function">
    <text evidence="6">Ligates lysine onto the cytidine present at position 34 of the AUA codon-specific tRNA(Ile) that contains the anticodon CAU, in an ATP-dependent manner. Cytidine is converted to lysidine, thus changing the amino acid specificity of the tRNA from methionine to isoleucine.</text>
</comment>
<feature type="domain" description="tRNA(Ile)-lysidine/2-thiocytidine synthase N-terminal" evidence="7">
    <location>
        <begin position="24"/>
        <end position="200"/>
    </location>
</feature>
<dbReference type="NCBIfam" id="TIGR02432">
    <property type="entry name" value="lysidine_TilS_N"/>
    <property type="match status" value="1"/>
</dbReference>
<keyword evidence="4 6" id="KW-0067">ATP-binding</keyword>
<organism evidence="8 9">
    <name type="scientific">Roseinatronobacter domitianus</name>
    <dbReference type="NCBI Taxonomy" id="2940293"/>
    <lineage>
        <taxon>Bacteria</taxon>
        <taxon>Pseudomonadati</taxon>
        <taxon>Pseudomonadota</taxon>
        <taxon>Alphaproteobacteria</taxon>
        <taxon>Rhodobacterales</taxon>
        <taxon>Paracoccaceae</taxon>
        <taxon>Roseinatronobacter</taxon>
    </lineage>
</organism>
<dbReference type="SUPFAM" id="SSF52402">
    <property type="entry name" value="Adenine nucleotide alpha hydrolases-like"/>
    <property type="match status" value="1"/>
</dbReference>
<proteinExistence type="inferred from homology"/>
<comment type="catalytic activity">
    <reaction evidence="5 6">
        <text>cytidine(34) in tRNA(Ile2) + L-lysine + ATP = lysidine(34) in tRNA(Ile2) + AMP + diphosphate + H(+)</text>
        <dbReference type="Rhea" id="RHEA:43744"/>
        <dbReference type="Rhea" id="RHEA-COMP:10625"/>
        <dbReference type="Rhea" id="RHEA-COMP:10670"/>
        <dbReference type="ChEBI" id="CHEBI:15378"/>
        <dbReference type="ChEBI" id="CHEBI:30616"/>
        <dbReference type="ChEBI" id="CHEBI:32551"/>
        <dbReference type="ChEBI" id="CHEBI:33019"/>
        <dbReference type="ChEBI" id="CHEBI:82748"/>
        <dbReference type="ChEBI" id="CHEBI:83665"/>
        <dbReference type="ChEBI" id="CHEBI:456215"/>
        <dbReference type="EC" id="6.3.4.19"/>
    </reaction>
</comment>
<comment type="subcellular location">
    <subcellularLocation>
        <location evidence="6">Cytoplasm</location>
    </subcellularLocation>
</comment>
<accession>A0ABT0M1X4</accession>
<dbReference type="InterPro" id="IPR012795">
    <property type="entry name" value="tRNA_Ile_lys_synt_N"/>
</dbReference>
<dbReference type="HAMAP" id="MF_01161">
    <property type="entry name" value="tRNA_Ile_lys_synt"/>
    <property type="match status" value="1"/>
</dbReference>
<dbReference type="InterPro" id="IPR012094">
    <property type="entry name" value="tRNA_Ile_lys_synt"/>
</dbReference>
<dbReference type="Pfam" id="PF01171">
    <property type="entry name" value="ATP_bind_3"/>
    <property type="match status" value="1"/>
</dbReference>
<evidence type="ECO:0000256" key="2">
    <source>
        <dbReference type="ARBA" id="ARBA00022694"/>
    </source>
</evidence>
<keyword evidence="2 6" id="KW-0819">tRNA processing</keyword>
<comment type="caution">
    <text evidence="8">The sequence shown here is derived from an EMBL/GenBank/DDBJ whole genome shotgun (WGS) entry which is preliminary data.</text>
</comment>
<sequence>MSDLRDRFDSAITALLPDPPHALGLAVSGGGDSMALLHLASQWATAHGCALHVATVDHGLRPEARAECAMVARRCAGLSVPHDILPWAWDGRGNLQDRARQARLDLLRGWAQARGINHIALGHTRDDQAETLLMRLKRGSGVDGLAAMAPARHDGGLTWLRPLLDLRRSALRDDLHGIGWDWAEDASNADTSYERVRIRQAIDALGLDVDRLADTAAHMAAARAVLDHAAAQAAQTVVVQDHGDLVFDRTRLAALPADTRERLVAAGLCWVGQSPYRPRLIALRAALESARATLHGCLLVQTRDSLRLCREWNAVADLSAPAPGPWDGRWQIEGPAETGLLTRPLGTDGAALTDRASWLVPRDSVLASPAIWQEDRLIAAPLAGFNPEFRAKCRALPPDWPAPDHAH</sequence>
<evidence type="ECO:0000256" key="6">
    <source>
        <dbReference type="HAMAP-Rule" id="MF_01161"/>
    </source>
</evidence>
<comment type="similarity">
    <text evidence="6">Belongs to the tRNA(Ile)-lysidine synthase family.</text>
</comment>
<dbReference type="CDD" id="cd01992">
    <property type="entry name" value="TilS_N"/>
    <property type="match status" value="1"/>
</dbReference>
<dbReference type="Gene3D" id="3.40.50.620">
    <property type="entry name" value="HUPs"/>
    <property type="match status" value="1"/>
</dbReference>
<keyword evidence="6" id="KW-0963">Cytoplasm</keyword>
<protein>
    <recommendedName>
        <fullName evidence="6">tRNA(Ile)-lysidine synthase</fullName>
        <ecNumber evidence="6">6.3.4.19</ecNumber>
    </recommendedName>
    <alternativeName>
        <fullName evidence="6">tRNA(Ile)-2-lysyl-cytidine synthase</fullName>
    </alternativeName>
    <alternativeName>
        <fullName evidence="6">tRNA(Ile)-lysidine synthetase</fullName>
    </alternativeName>
</protein>
<dbReference type="GO" id="GO:0032267">
    <property type="term" value="F:tRNA(Ile)-lysidine synthase activity"/>
    <property type="evidence" value="ECO:0007669"/>
    <property type="project" value="UniProtKB-EC"/>
</dbReference>
<dbReference type="InterPro" id="IPR014729">
    <property type="entry name" value="Rossmann-like_a/b/a_fold"/>
</dbReference>
<name>A0ABT0M1X4_9RHOB</name>
<dbReference type="EC" id="6.3.4.19" evidence="6"/>
<evidence type="ECO:0000256" key="5">
    <source>
        <dbReference type="ARBA" id="ARBA00048539"/>
    </source>
</evidence>
<comment type="domain">
    <text evidence="6">The N-terminal region contains the highly conserved SGGXDS motif, predicted to be a P-loop motif involved in ATP binding.</text>
</comment>
<evidence type="ECO:0000313" key="9">
    <source>
        <dbReference type="Proteomes" id="UP001202550"/>
    </source>
</evidence>
<evidence type="ECO:0000256" key="4">
    <source>
        <dbReference type="ARBA" id="ARBA00022840"/>
    </source>
</evidence>
<evidence type="ECO:0000313" key="8">
    <source>
        <dbReference type="EMBL" id="MCL1628857.1"/>
    </source>
</evidence>
<dbReference type="PANTHER" id="PTHR43033">
    <property type="entry name" value="TRNA(ILE)-LYSIDINE SYNTHASE-RELATED"/>
    <property type="match status" value="1"/>
</dbReference>
<dbReference type="RefSeq" id="WP_249058185.1">
    <property type="nucleotide sequence ID" value="NZ_JALZWP010000007.1"/>
</dbReference>
<dbReference type="PANTHER" id="PTHR43033:SF1">
    <property type="entry name" value="TRNA(ILE)-LYSIDINE SYNTHASE-RELATED"/>
    <property type="match status" value="1"/>
</dbReference>
<dbReference type="Proteomes" id="UP001202550">
    <property type="component" value="Unassembled WGS sequence"/>
</dbReference>
<keyword evidence="1 6" id="KW-0436">Ligase</keyword>
<reference evidence="8 9" key="1">
    <citation type="submission" date="2022-05" db="EMBL/GenBank/DDBJ databases">
        <title>Seasonal and diel survey of microbial diversity of the Tyrrhenian coast.</title>
        <authorList>
            <person name="Gattoni G."/>
            <person name="Corral P."/>
        </authorList>
    </citation>
    <scope>NUCLEOTIDE SEQUENCE [LARGE SCALE GENOMIC DNA]</scope>
    <source>
        <strain evidence="8 9">V10</strain>
    </source>
</reference>
<feature type="binding site" evidence="6">
    <location>
        <begin position="28"/>
        <end position="33"/>
    </location>
    <ligand>
        <name>ATP</name>
        <dbReference type="ChEBI" id="CHEBI:30616"/>
    </ligand>
</feature>
<dbReference type="EMBL" id="JALZWP010000007">
    <property type="protein sequence ID" value="MCL1628857.1"/>
    <property type="molecule type" value="Genomic_DNA"/>
</dbReference>
<evidence type="ECO:0000256" key="3">
    <source>
        <dbReference type="ARBA" id="ARBA00022741"/>
    </source>
</evidence>
<keyword evidence="3 6" id="KW-0547">Nucleotide-binding</keyword>
<keyword evidence="9" id="KW-1185">Reference proteome</keyword>
<evidence type="ECO:0000259" key="7">
    <source>
        <dbReference type="Pfam" id="PF01171"/>
    </source>
</evidence>
<evidence type="ECO:0000256" key="1">
    <source>
        <dbReference type="ARBA" id="ARBA00022598"/>
    </source>
</evidence>
<gene>
    <name evidence="6 8" type="primary">tilS</name>
    <name evidence="8" type="ORF">M3N55_08940</name>
</gene>